<accession>A0A2M8Z278</accession>
<dbReference type="PROSITE" id="PS50885">
    <property type="entry name" value="HAMP"/>
    <property type="match status" value="1"/>
</dbReference>
<dbReference type="GO" id="GO:0016020">
    <property type="term" value="C:membrane"/>
    <property type="evidence" value="ECO:0007669"/>
    <property type="project" value="UniProtKB-SubCell"/>
</dbReference>
<dbReference type="InterPro" id="IPR050640">
    <property type="entry name" value="Bact_2-comp_sensor_kinase"/>
</dbReference>
<feature type="domain" description="Histidine kinase" evidence="9">
    <location>
        <begin position="390"/>
        <end position="492"/>
    </location>
</feature>
<sequence length="505" mass="58515">MGDRLLALWYQMSLKRKLYVIIGSVGIIMAASIFINLKVAYIFINDVSIIMDDNLACYKFQESMENERGLFAQLLANNTPENMEAYRQGCQETRAYLNSLPYDYDKIGEERYGITWNIKNGYDTYEKQREKVVEMNQNDPSYIRELYKTYNMQKYLDLYGTRLTRVVLMGGNDYYEIQIPVLKRMPYILVAISILAFFVLMLLLRFITGSIVKTVVQLATVSGKIEKNDFSSPDVHWDGKDEIGQLVSAFNKMKHATRDYITATEEKRLMEEKLYRHELERAELEKRFSMAQLQLIKSQLNPHFLFNTLNMITRMAQMEEAPVTEEMLVAISSLLRYSLRTSNAFEPLEQELKVVKDYMYIQKMRFGDRIQWDINCSMDLYKEEVPVFMLQPLVENAVIHGIQEKENGGSISIRIEKRGELLWISVADTGKGMDSETLAAIRKAIETKGTGLGIGLGNIYRRISYYYEYGKVTIDSGESSGTVVQIEFGRRRDIMDHVSVNDSRR</sequence>
<dbReference type="Pfam" id="PF06580">
    <property type="entry name" value="His_kinase"/>
    <property type="match status" value="1"/>
</dbReference>
<dbReference type="InterPro" id="IPR005467">
    <property type="entry name" value="His_kinase_dom"/>
</dbReference>
<dbReference type="SUPFAM" id="SSF158472">
    <property type="entry name" value="HAMP domain-like"/>
    <property type="match status" value="1"/>
</dbReference>
<dbReference type="InterPro" id="IPR003594">
    <property type="entry name" value="HATPase_dom"/>
</dbReference>
<evidence type="ECO:0000256" key="7">
    <source>
        <dbReference type="ARBA" id="ARBA00023012"/>
    </source>
</evidence>
<dbReference type="SUPFAM" id="SSF55874">
    <property type="entry name" value="ATPase domain of HSP90 chaperone/DNA topoisomerase II/histidine kinase"/>
    <property type="match status" value="1"/>
</dbReference>
<dbReference type="InterPro" id="IPR036890">
    <property type="entry name" value="HATPase_C_sf"/>
</dbReference>
<organism evidence="11 12">
    <name type="scientific">[Clostridium] celerecrescens 18A</name>
    <dbReference type="NCBI Taxonomy" id="1286362"/>
    <lineage>
        <taxon>Bacteria</taxon>
        <taxon>Bacillati</taxon>
        <taxon>Bacillota</taxon>
        <taxon>Clostridia</taxon>
        <taxon>Lachnospirales</taxon>
        <taxon>Lachnospiraceae</taxon>
        <taxon>Lacrimispora</taxon>
    </lineage>
</organism>
<protein>
    <recommendedName>
        <fullName evidence="3">histidine kinase</fullName>
        <ecNumber evidence="3">2.7.13.3</ecNumber>
    </recommendedName>
</protein>
<feature type="domain" description="HAMP" evidence="10">
    <location>
        <begin position="209"/>
        <end position="262"/>
    </location>
</feature>
<evidence type="ECO:0000313" key="11">
    <source>
        <dbReference type="EMBL" id="PJJ27556.1"/>
    </source>
</evidence>
<keyword evidence="6 11" id="KW-0418">Kinase</keyword>
<evidence type="ECO:0000256" key="2">
    <source>
        <dbReference type="ARBA" id="ARBA00004370"/>
    </source>
</evidence>
<keyword evidence="7" id="KW-0902">Two-component regulatory system</keyword>
<evidence type="ECO:0000256" key="8">
    <source>
        <dbReference type="SAM" id="Phobius"/>
    </source>
</evidence>
<dbReference type="Pfam" id="PF02518">
    <property type="entry name" value="HATPase_c"/>
    <property type="match status" value="1"/>
</dbReference>
<dbReference type="PANTHER" id="PTHR34220:SF7">
    <property type="entry name" value="SENSOR HISTIDINE KINASE YPDA"/>
    <property type="match status" value="1"/>
</dbReference>
<dbReference type="Proteomes" id="UP000231092">
    <property type="component" value="Unassembled WGS sequence"/>
</dbReference>
<keyword evidence="8" id="KW-0472">Membrane</keyword>
<dbReference type="GO" id="GO:0000155">
    <property type="term" value="F:phosphorelay sensor kinase activity"/>
    <property type="evidence" value="ECO:0007669"/>
    <property type="project" value="InterPro"/>
</dbReference>
<evidence type="ECO:0000259" key="9">
    <source>
        <dbReference type="PROSITE" id="PS50109"/>
    </source>
</evidence>
<keyword evidence="8" id="KW-1133">Transmembrane helix</keyword>
<dbReference type="Pfam" id="PF00672">
    <property type="entry name" value="HAMP"/>
    <property type="match status" value="1"/>
</dbReference>
<evidence type="ECO:0000256" key="3">
    <source>
        <dbReference type="ARBA" id="ARBA00012438"/>
    </source>
</evidence>
<dbReference type="EMBL" id="PGET01000001">
    <property type="protein sequence ID" value="PJJ27556.1"/>
    <property type="molecule type" value="Genomic_DNA"/>
</dbReference>
<name>A0A2M8Z278_9FIRM</name>
<dbReference type="EC" id="2.7.13.3" evidence="3"/>
<feature type="transmembrane region" description="Helical" evidence="8">
    <location>
        <begin position="187"/>
        <end position="207"/>
    </location>
</feature>
<dbReference type="SMART" id="SM00304">
    <property type="entry name" value="HAMP"/>
    <property type="match status" value="1"/>
</dbReference>
<evidence type="ECO:0000259" key="10">
    <source>
        <dbReference type="PROSITE" id="PS50885"/>
    </source>
</evidence>
<evidence type="ECO:0000256" key="4">
    <source>
        <dbReference type="ARBA" id="ARBA00022553"/>
    </source>
</evidence>
<dbReference type="OrthoDB" id="9809348at2"/>
<evidence type="ECO:0000256" key="6">
    <source>
        <dbReference type="ARBA" id="ARBA00022777"/>
    </source>
</evidence>
<keyword evidence="8" id="KW-0812">Transmembrane</keyword>
<feature type="transmembrane region" description="Helical" evidence="8">
    <location>
        <begin position="20"/>
        <end position="44"/>
    </location>
</feature>
<dbReference type="PANTHER" id="PTHR34220">
    <property type="entry name" value="SENSOR HISTIDINE KINASE YPDA"/>
    <property type="match status" value="1"/>
</dbReference>
<gene>
    <name evidence="11" type="ORF">H171_1025</name>
</gene>
<dbReference type="PROSITE" id="PS50109">
    <property type="entry name" value="HIS_KIN"/>
    <property type="match status" value="1"/>
</dbReference>
<keyword evidence="5" id="KW-0808">Transferase</keyword>
<dbReference type="SMART" id="SM00387">
    <property type="entry name" value="HATPase_c"/>
    <property type="match status" value="1"/>
</dbReference>
<evidence type="ECO:0000313" key="12">
    <source>
        <dbReference type="Proteomes" id="UP000231092"/>
    </source>
</evidence>
<reference evidence="11 12" key="1">
    <citation type="submission" date="2017-11" db="EMBL/GenBank/DDBJ databases">
        <title>Understudied soil microbes with underappreciated capabilities: Untangling the Clostridium saccharolyticum group.</title>
        <authorList>
            <person name="Leschine S."/>
        </authorList>
    </citation>
    <scope>NUCLEOTIDE SEQUENCE [LARGE SCALE GENOMIC DNA]</scope>
    <source>
        <strain evidence="11 12">18A</strain>
    </source>
</reference>
<dbReference type="RefSeq" id="WP_100304180.1">
    <property type="nucleotide sequence ID" value="NZ_PGET01000001.1"/>
</dbReference>
<comment type="caution">
    <text evidence="11">The sequence shown here is derived from an EMBL/GenBank/DDBJ whole genome shotgun (WGS) entry which is preliminary data.</text>
</comment>
<dbReference type="Gene3D" id="6.10.340.10">
    <property type="match status" value="1"/>
</dbReference>
<evidence type="ECO:0000256" key="5">
    <source>
        <dbReference type="ARBA" id="ARBA00022679"/>
    </source>
</evidence>
<dbReference type="InterPro" id="IPR003660">
    <property type="entry name" value="HAMP_dom"/>
</dbReference>
<dbReference type="AlphaFoldDB" id="A0A2M8Z278"/>
<evidence type="ECO:0000256" key="1">
    <source>
        <dbReference type="ARBA" id="ARBA00000085"/>
    </source>
</evidence>
<dbReference type="InterPro" id="IPR010559">
    <property type="entry name" value="Sig_transdc_His_kin_internal"/>
</dbReference>
<comment type="subcellular location">
    <subcellularLocation>
        <location evidence="2">Membrane</location>
    </subcellularLocation>
</comment>
<keyword evidence="4" id="KW-0597">Phosphoprotein</keyword>
<dbReference type="CDD" id="cd06225">
    <property type="entry name" value="HAMP"/>
    <property type="match status" value="1"/>
</dbReference>
<dbReference type="Gene3D" id="3.30.565.10">
    <property type="entry name" value="Histidine kinase-like ATPase, C-terminal domain"/>
    <property type="match status" value="1"/>
</dbReference>
<comment type="catalytic activity">
    <reaction evidence="1">
        <text>ATP + protein L-histidine = ADP + protein N-phospho-L-histidine.</text>
        <dbReference type="EC" id="2.7.13.3"/>
    </reaction>
</comment>
<proteinExistence type="predicted"/>